<accession>A0ABQ5TWG0</accession>
<dbReference type="SUPFAM" id="SSF142019">
    <property type="entry name" value="Nqo1 FMN-binding domain-like"/>
    <property type="match status" value="1"/>
</dbReference>
<evidence type="ECO:0000256" key="12">
    <source>
        <dbReference type="ARBA" id="ARBA00047712"/>
    </source>
</evidence>
<dbReference type="NCBIfam" id="NF010120">
    <property type="entry name" value="PRK13596.1"/>
    <property type="match status" value="1"/>
</dbReference>
<dbReference type="Proteomes" id="UP001161423">
    <property type="component" value="Unassembled WGS sequence"/>
</dbReference>
<evidence type="ECO:0000256" key="8">
    <source>
        <dbReference type="ARBA" id="ARBA00022967"/>
    </source>
</evidence>
<dbReference type="PROSITE" id="PS00644">
    <property type="entry name" value="COMPLEX1_51K_1"/>
    <property type="match status" value="1"/>
</dbReference>
<dbReference type="SUPFAM" id="SSF142984">
    <property type="entry name" value="Nqo1 middle domain-like"/>
    <property type="match status" value="1"/>
</dbReference>
<dbReference type="InterPro" id="IPR037207">
    <property type="entry name" value="Nuop51_4Fe4S-bd_sf"/>
</dbReference>
<dbReference type="InterPro" id="IPR050837">
    <property type="entry name" value="ComplexI_51kDa_subunit"/>
</dbReference>
<dbReference type="PANTHER" id="PTHR11780:SF10">
    <property type="entry name" value="NADH DEHYDROGENASE [UBIQUINONE] FLAVOPROTEIN 1, MITOCHONDRIAL"/>
    <property type="match status" value="1"/>
</dbReference>
<comment type="cofactor">
    <cofactor evidence="2 13">
        <name>[4Fe-4S] cluster</name>
        <dbReference type="ChEBI" id="CHEBI:49883"/>
    </cofactor>
</comment>
<dbReference type="EMBL" id="BSND01000005">
    <property type="protein sequence ID" value="GLP99792.1"/>
    <property type="molecule type" value="Genomic_DNA"/>
</dbReference>
<keyword evidence="5 13" id="KW-0285">Flavoprotein</keyword>
<proteinExistence type="inferred from homology"/>
<dbReference type="SMART" id="SM00928">
    <property type="entry name" value="NADH_4Fe-4S"/>
    <property type="match status" value="1"/>
</dbReference>
<keyword evidence="4 13" id="KW-0004">4Fe-4S</keyword>
<keyword evidence="6 13" id="KW-0288">FMN</keyword>
<reference evidence="15" key="2">
    <citation type="submission" date="2023-01" db="EMBL/GenBank/DDBJ databases">
        <title>Draft genome sequence of Methylophaga thalassica strain NBRC 102424.</title>
        <authorList>
            <person name="Sun Q."/>
            <person name="Mori K."/>
        </authorList>
    </citation>
    <scope>NUCLEOTIDE SEQUENCE</scope>
    <source>
        <strain evidence="15">NBRC 102424</strain>
    </source>
</reference>
<evidence type="ECO:0000313" key="16">
    <source>
        <dbReference type="Proteomes" id="UP001161423"/>
    </source>
</evidence>
<dbReference type="RefSeq" id="WP_284450662.1">
    <property type="nucleotide sequence ID" value="NZ_BSND01000005.1"/>
</dbReference>
<keyword evidence="9 13" id="KW-0408">Iron</keyword>
<dbReference type="InterPro" id="IPR011537">
    <property type="entry name" value="NADH-UbQ_OxRdtase_suF"/>
</dbReference>
<evidence type="ECO:0000256" key="5">
    <source>
        <dbReference type="ARBA" id="ARBA00022630"/>
    </source>
</evidence>
<evidence type="ECO:0000256" key="4">
    <source>
        <dbReference type="ARBA" id="ARBA00022485"/>
    </source>
</evidence>
<evidence type="ECO:0000256" key="11">
    <source>
        <dbReference type="ARBA" id="ARBA00023027"/>
    </source>
</evidence>
<keyword evidence="8" id="KW-1278">Translocase</keyword>
<dbReference type="InterPro" id="IPR037225">
    <property type="entry name" value="Nuo51_FMN-bd_sf"/>
</dbReference>
<dbReference type="InterPro" id="IPR001949">
    <property type="entry name" value="NADH-UbQ_OxRdtase_51kDa_CS"/>
</dbReference>
<comment type="similarity">
    <text evidence="3 13">Belongs to the complex I 51 kDa subunit family.</text>
</comment>
<keyword evidence="7 13" id="KW-0479">Metal-binding</keyword>
<evidence type="ECO:0000256" key="1">
    <source>
        <dbReference type="ARBA" id="ARBA00001917"/>
    </source>
</evidence>
<evidence type="ECO:0000256" key="10">
    <source>
        <dbReference type="ARBA" id="ARBA00023014"/>
    </source>
</evidence>
<dbReference type="Gene3D" id="3.40.50.11540">
    <property type="entry name" value="NADH-ubiquinone oxidoreductase 51kDa subunit"/>
    <property type="match status" value="1"/>
</dbReference>
<evidence type="ECO:0000256" key="7">
    <source>
        <dbReference type="ARBA" id="ARBA00022723"/>
    </source>
</evidence>
<comment type="catalytic activity">
    <reaction evidence="12 13">
        <text>a quinone + NADH + 5 H(+)(in) = a quinol + NAD(+) + 4 H(+)(out)</text>
        <dbReference type="Rhea" id="RHEA:57888"/>
        <dbReference type="ChEBI" id="CHEBI:15378"/>
        <dbReference type="ChEBI" id="CHEBI:24646"/>
        <dbReference type="ChEBI" id="CHEBI:57540"/>
        <dbReference type="ChEBI" id="CHEBI:57945"/>
        <dbReference type="ChEBI" id="CHEBI:132124"/>
    </reaction>
</comment>
<comment type="function">
    <text evidence="13">NDH-1 shuttles electrons from NADH, via FMN and iron-sulfur (Fe-S) centers, to quinones in the respiratory chain.</text>
</comment>
<dbReference type="InterPro" id="IPR019575">
    <property type="entry name" value="Nuop51_4Fe4S-bd"/>
</dbReference>
<evidence type="ECO:0000256" key="6">
    <source>
        <dbReference type="ARBA" id="ARBA00022643"/>
    </source>
</evidence>
<dbReference type="Gene3D" id="1.20.1440.230">
    <property type="entry name" value="NADH-ubiquinone oxidoreductase 51kDa subunit, iron-sulphur binding domain"/>
    <property type="match status" value="1"/>
</dbReference>
<evidence type="ECO:0000256" key="2">
    <source>
        <dbReference type="ARBA" id="ARBA00001966"/>
    </source>
</evidence>
<feature type="domain" description="NADH-ubiquinone oxidoreductase 51kDa subunit iron-sulphur binding" evidence="14">
    <location>
        <begin position="329"/>
        <end position="374"/>
    </location>
</feature>
<name>A0ABQ5TWG0_9GAMM</name>
<dbReference type="PANTHER" id="PTHR11780">
    <property type="entry name" value="NADH-UBIQUINONE OXIDOREDUCTASE FLAVOPROTEIN 1 NDUFV1"/>
    <property type="match status" value="1"/>
</dbReference>
<dbReference type="InterPro" id="IPR011538">
    <property type="entry name" value="Nuo51_FMN-bd"/>
</dbReference>
<comment type="cofactor">
    <cofactor evidence="1 13">
        <name>FMN</name>
        <dbReference type="ChEBI" id="CHEBI:58210"/>
    </cofactor>
</comment>
<evidence type="ECO:0000259" key="14">
    <source>
        <dbReference type="SMART" id="SM00928"/>
    </source>
</evidence>
<dbReference type="Pfam" id="PF10531">
    <property type="entry name" value="SLBB"/>
    <property type="match status" value="1"/>
</dbReference>
<keyword evidence="16" id="KW-1185">Reference proteome</keyword>
<evidence type="ECO:0000313" key="15">
    <source>
        <dbReference type="EMBL" id="GLP99792.1"/>
    </source>
</evidence>
<keyword evidence="10 13" id="KW-0411">Iron-sulfur</keyword>
<dbReference type="EC" id="7.1.1.-" evidence="13"/>
<dbReference type="Pfam" id="PF01512">
    <property type="entry name" value="Complex1_51K"/>
    <property type="match status" value="1"/>
</dbReference>
<comment type="caution">
    <text evidence="15">The sequence shown here is derived from an EMBL/GenBank/DDBJ whole genome shotgun (WGS) entry which is preliminary data.</text>
</comment>
<reference evidence="15" key="1">
    <citation type="journal article" date="2014" name="Int. J. Syst. Evol. Microbiol.">
        <title>Complete genome of a new Firmicutes species belonging to the dominant human colonic microbiota ('Ruminococcus bicirculans') reveals two chromosomes and a selective capacity to utilize plant glucans.</title>
        <authorList>
            <consortium name="NISC Comparative Sequencing Program"/>
            <person name="Wegmann U."/>
            <person name="Louis P."/>
            <person name="Goesmann A."/>
            <person name="Henrissat B."/>
            <person name="Duncan S.H."/>
            <person name="Flint H.J."/>
        </authorList>
    </citation>
    <scope>NUCLEOTIDE SEQUENCE</scope>
    <source>
        <strain evidence="15">NBRC 102424</strain>
    </source>
</reference>
<dbReference type="Gene3D" id="3.10.20.600">
    <property type="match status" value="1"/>
</dbReference>
<dbReference type="PROSITE" id="PS00645">
    <property type="entry name" value="COMPLEX1_51K_2"/>
    <property type="match status" value="1"/>
</dbReference>
<keyword evidence="13" id="KW-0874">Quinone</keyword>
<protein>
    <recommendedName>
        <fullName evidence="13">NADH-quinone oxidoreductase subunit F</fullName>
        <ecNumber evidence="13">7.1.1.-</ecNumber>
    </recommendedName>
</protein>
<evidence type="ECO:0000256" key="9">
    <source>
        <dbReference type="ARBA" id="ARBA00023004"/>
    </source>
</evidence>
<organism evidence="15 16">
    <name type="scientific">Methylophaga thalassica</name>
    <dbReference type="NCBI Taxonomy" id="40223"/>
    <lineage>
        <taxon>Bacteria</taxon>
        <taxon>Pseudomonadati</taxon>
        <taxon>Pseudomonadota</taxon>
        <taxon>Gammaproteobacteria</taxon>
        <taxon>Thiotrichales</taxon>
        <taxon>Piscirickettsiaceae</taxon>
        <taxon>Methylophaga</taxon>
    </lineage>
</organism>
<dbReference type="InterPro" id="IPR019554">
    <property type="entry name" value="Soluble_ligand-bd"/>
</dbReference>
<dbReference type="SUPFAM" id="SSF140490">
    <property type="entry name" value="Nqo1C-terminal domain-like"/>
    <property type="match status" value="1"/>
</dbReference>
<evidence type="ECO:0000256" key="3">
    <source>
        <dbReference type="ARBA" id="ARBA00007523"/>
    </source>
</evidence>
<dbReference type="Gene3D" id="6.10.250.1450">
    <property type="match status" value="1"/>
</dbReference>
<dbReference type="NCBIfam" id="TIGR01959">
    <property type="entry name" value="nuoF_fam"/>
    <property type="match status" value="1"/>
</dbReference>
<dbReference type="Pfam" id="PF10589">
    <property type="entry name" value="NADH_4Fe-4S"/>
    <property type="match status" value="1"/>
</dbReference>
<evidence type="ECO:0000256" key="13">
    <source>
        <dbReference type="RuleBase" id="RU364066"/>
    </source>
</evidence>
<gene>
    <name evidence="15" type="primary">nuoF_2</name>
    <name evidence="15" type="ORF">GCM10007891_16460</name>
</gene>
<sequence>MKLDQVCFRTSHLSPSWTLEAYRQVGGYQVLENILSNKLKPESIIEQIKNSALRGRGGAGFPTGLKWSFMPRRLPGDKYIVCNSDEGEPGTCKDRDILRFNPHQVIEGMIIAGYTIGAQTGYNYIRGEFYEPIERFEAALEEAREAGYLGKDILDSGFNFQLHTHIGAGAYICGEETALLESLEGKKGQPRYKPPFPAGYGLYGRPTTINNTESLASIPVILQHGADWFHDLGTPNNGGSKIFCMTGHVNKPGNYEVPLGTPFAELLELAGGVRHGHQLKAVIPGGSSTPVVPADIMMGLDMSYDGIAKARSMLGAGSVIVMDDSTCMVKALQRIAYFYYEESCGQCTPCREGTGWLYRVVKRIEEGQGRQEDLDRLVDVAENINGNTICALGDAAAAPVVSFIKHFRDEFQYHIDHGRCMDNTA</sequence>
<keyword evidence="11 13" id="KW-0520">NAD</keyword>